<proteinExistence type="predicted"/>
<dbReference type="GeneID" id="54472197"/>
<protein>
    <submittedName>
        <fullName evidence="3">FAD dependent oxidoreductase</fullName>
    </submittedName>
</protein>
<evidence type="ECO:0000256" key="1">
    <source>
        <dbReference type="SAM" id="MobiDB-lite"/>
    </source>
</evidence>
<dbReference type="GO" id="GO:0005737">
    <property type="term" value="C:cytoplasm"/>
    <property type="evidence" value="ECO:0007669"/>
    <property type="project" value="TreeGrafter"/>
</dbReference>
<dbReference type="Pfam" id="PF01266">
    <property type="entry name" value="DAO"/>
    <property type="match status" value="1"/>
</dbReference>
<name>A0A6A6PRA6_9PEZI</name>
<dbReference type="EMBL" id="MU001636">
    <property type="protein sequence ID" value="KAF2482336.1"/>
    <property type="molecule type" value="Genomic_DNA"/>
</dbReference>
<dbReference type="Gene3D" id="3.30.9.10">
    <property type="entry name" value="D-Amino Acid Oxidase, subunit A, domain 2"/>
    <property type="match status" value="1"/>
</dbReference>
<dbReference type="Gene3D" id="3.50.50.60">
    <property type="entry name" value="FAD/NAD(P)-binding domain"/>
    <property type="match status" value="1"/>
</dbReference>
<keyword evidence="4" id="KW-1185">Reference proteome</keyword>
<feature type="compositionally biased region" description="Basic and acidic residues" evidence="1">
    <location>
        <begin position="18"/>
        <end position="29"/>
    </location>
</feature>
<sequence>MDSKSFPVPNSTTSFWRSDPHPFDSHRSTENLPSAADVVVIGAGYAGASTAHHLLQHTDFAHGQRSMLILEAREACSGATGRNGGHLNADPYNRAATALESVGKVAADEATLFEVRHMKAVGDLIKRENIDCDFVMTRVTDVCLYEEGATRQKTKIEKLTAAGVAGLDDVFFSDHKTAERASGIKGAKGCVSHTACHLYPYRFVMHLLRSAVAQGVNLQTHTPVEAVSSEPDKEGRWTVQTPRGAVLASKVVFATNGYTTALLPELAQKIVPVRGICSRIVTPKPYPPYLPTSSVLHFSDHEYDYLIQRSDGSIIVGGARQGFYNDLGSWFDVYDDSELMESAEKYFDGYMQRNFHGWEDSEAYTDKVWTGIMGYTDDGFPYVGNVPGKQGQFVVAGFSGHGMPQVFLSAKAVASMIADDARLEDVDLPQLYHSTSERFASKQRHISLQAFDAVMQKIGPKN</sequence>
<dbReference type="SUPFAM" id="SSF51905">
    <property type="entry name" value="FAD/NAD(P)-binding domain"/>
    <property type="match status" value="1"/>
</dbReference>
<dbReference type="InterPro" id="IPR006076">
    <property type="entry name" value="FAD-dep_OxRdtase"/>
</dbReference>
<dbReference type="RefSeq" id="XP_033588906.1">
    <property type="nucleotide sequence ID" value="XM_033731195.1"/>
</dbReference>
<evidence type="ECO:0000313" key="4">
    <source>
        <dbReference type="Proteomes" id="UP000799767"/>
    </source>
</evidence>
<evidence type="ECO:0000313" key="3">
    <source>
        <dbReference type="EMBL" id="KAF2482336.1"/>
    </source>
</evidence>
<dbReference type="InterPro" id="IPR036188">
    <property type="entry name" value="FAD/NAD-bd_sf"/>
</dbReference>
<feature type="domain" description="FAD dependent oxidoreductase" evidence="2">
    <location>
        <begin position="37"/>
        <end position="415"/>
    </location>
</feature>
<dbReference type="OrthoDB" id="429143at2759"/>
<organism evidence="3 4">
    <name type="scientific">Neohortaea acidophila</name>
    <dbReference type="NCBI Taxonomy" id="245834"/>
    <lineage>
        <taxon>Eukaryota</taxon>
        <taxon>Fungi</taxon>
        <taxon>Dikarya</taxon>
        <taxon>Ascomycota</taxon>
        <taxon>Pezizomycotina</taxon>
        <taxon>Dothideomycetes</taxon>
        <taxon>Dothideomycetidae</taxon>
        <taxon>Mycosphaerellales</taxon>
        <taxon>Teratosphaeriaceae</taxon>
        <taxon>Neohortaea</taxon>
    </lineage>
</organism>
<dbReference type="PANTHER" id="PTHR13847">
    <property type="entry name" value="SARCOSINE DEHYDROGENASE-RELATED"/>
    <property type="match status" value="1"/>
</dbReference>
<dbReference type="AlphaFoldDB" id="A0A6A6PRA6"/>
<reference evidence="3" key="1">
    <citation type="journal article" date="2020" name="Stud. Mycol.">
        <title>101 Dothideomycetes genomes: a test case for predicting lifestyles and emergence of pathogens.</title>
        <authorList>
            <person name="Haridas S."/>
            <person name="Albert R."/>
            <person name="Binder M."/>
            <person name="Bloem J."/>
            <person name="Labutti K."/>
            <person name="Salamov A."/>
            <person name="Andreopoulos B."/>
            <person name="Baker S."/>
            <person name="Barry K."/>
            <person name="Bills G."/>
            <person name="Bluhm B."/>
            <person name="Cannon C."/>
            <person name="Castanera R."/>
            <person name="Culley D."/>
            <person name="Daum C."/>
            <person name="Ezra D."/>
            <person name="Gonzalez J."/>
            <person name="Henrissat B."/>
            <person name="Kuo A."/>
            <person name="Liang C."/>
            <person name="Lipzen A."/>
            <person name="Lutzoni F."/>
            <person name="Magnuson J."/>
            <person name="Mondo S."/>
            <person name="Nolan M."/>
            <person name="Ohm R."/>
            <person name="Pangilinan J."/>
            <person name="Park H.-J."/>
            <person name="Ramirez L."/>
            <person name="Alfaro M."/>
            <person name="Sun H."/>
            <person name="Tritt A."/>
            <person name="Yoshinaga Y."/>
            <person name="Zwiers L.-H."/>
            <person name="Turgeon B."/>
            <person name="Goodwin S."/>
            <person name="Spatafora J."/>
            <person name="Crous P."/>
            <person name="Grigoriev I."/>
        </authorList>
    </citation>
    <scope>NUCLEOTIDE SEQUENCE</scope>
    <source>
        <strain evidence="3">CBS 113389</strain>
    </source>
</reference>
<gene>
    <name evidence="3" type="ORF">BDY17DRAFT_251704</name>
</gene>
<evidence type="ECO:0000259" key="2">
    <source>
        <dbReference type="Pfam" id="PF01266"/>
    </source>
</evidence>
<dbReference type="Proteomes" id="UP000799767">
    <property type="component" value="Unassembled WGS sequence"/>
</dbReference>
<accession>A0A6A6PRA6</accession>
<dbReference type="PANTHER" id="PTHR13847:SF279">
    <property type="entry name" value="FAD DEPENDENT OXIDOREDUCTASE DOMAIN-CONTAINING PROTEIN-RELATED"/>
    <property type="match status" value="1"/>
</dbReference>
<feature type="region of interest" description="Disordered" evidence="1">
    <location>
        <begin position="1"/>
        <end position="29"/>
    </location>
</feature>